<reference evidence="1" key="1">
    <citation type="journal article" date="2023" name="Int. J. Mol. Sci.">
        <title>Metagenomics Revealed a New Genus 'Candidatus Thiocaldithrix dubininis' gen. nov., sp. nov. and a New Species 'Candidatus Thiothrix putei' sp. nov. in the Family Thiotrichaceae, Some Members of Which Have Traits of Both Na+- and H+-Motive Energetics.</title>
        <authorList>
            <person name="Ravin N.V."/>
            <person name="Muntyan M.S."/>
            <person name="Smolyakov D.D."/>
            <person name="Rudenko T.S."/>
            <person name="Beletsky A.V."/>
            <person name="Mardanov A.V."/>
            <person name="Grabovich M.Y."/>
        </authorList>
    </citation>
    <scope>NUCLEOTIDE SEQUENCE</scope>
    <source>
        <strain evidence="1">GKL-02</strain>
    </source>
</reference>
<protein>
    <submittedName>
        <fullName evidence="1">Uncharacterized protein</fullName>
    </submittedName>
</protein>
<name>A0AA95KN35_9GAMM</name>
<organism evidence="1">
    <name type="scientific">Candidatus Thiothrix putei</name>
    <dbReference type="NCBI Taxonomy" id="3080811"/>
    <lineage>
        <taxon>Bacteria</taxon>
        <taxon>Pseudomonadati</taxon>
        <taxon>Pseudomonadota</taxon>
        <taxon>Gammaproteobacteria</taxon>
        <taxon>Thiotrichales</taxon>
        <taxon>Thiotrichaceae</taxon>
        <taxon>Thiothrix</taxon>
    </lineage>
</organism>
<reference evidence="1" key="2">
    <citation type="submission" date="2023-04" db="EMBL/GenBank/DDBJ databases">
        <authorList>
            <person name="Beletskiy A.V."/>
            <person name="Mardanov A.V."/>
            <person name="Ravin N.V."/>
        </authorList>
    </citation>
    <scope>NUCLEOTIDE SEQUENCE</scope>
    <source>
        <strain evidence="1">GKL-02</strain>
    </source>
</reference>
<evidence type="ECO:0000313" key="1">
    <source>
        <dbReference type="EMBL" id="WGZ94815.1"/>
    </source>
</evidence>
<gene>
    <name evidence="1" type="ORF">QJT81_02135</name>
</gene>
<sequence>MPYFCYEISENVYVKPFQEADEVSHGEYLLMRLMPELVIKLLQIYSWRFEEGDPPQLPYCCEKHGFIPIDKASIEFFDSCDQEDSVGDSFKFMFNRSLNSVFE</sequence>
<accession>A0AA95KN35</accession>
<dbReference type="KEGG" id="tput:QJT81_02135"/>
<dbReference type="AlphaFoldDB" id="A0AA95KN35"/>
<dbReference type="Proteomes" id="UP001301326">
    <property type="component" value="Chromosome"/>
</dbReference>
<dbReference type="EMBL" id="CP124756">
    <property type="protein sequence ID" value="WGZ94815.1"/>
    <property type="molecule type" value="Genomic_DNA"/>
</dbReference>
<proteinExistence type="predicted"/>